<gene>
    <name evidence="1" type="ORF">SLS62_008801</name>
</gene>
<accession>A0AAN9YMV7</accession>
<proteinExistence type="predicted"/>
<dbReference type="AlphaFoldDB" id="A0AAN9YMV7"/>
<protein>
    <submittedName>
        <fullName evidence="1">Uncharacterized protein</fullName>
    </submittedName>
</protein>
<organism evidence="1 2">
    <name type="scientific">Diatrype stigma</name>
    <dbReference type="NCBI Taxonomy" id="117547"/>
    <lineage>
        <taxon>Eukaryota</taxon>
        <taxon>Fungi</taxon>
        <taxon>Dikarya</taxon>
        <taxon>Ascomycota</taxon>
        <taxon>Pezizomycotina</taxon>
        <taxon>Sordariomycetes</taxon>
        <taxon>Xylariomycetidae</taxon>
        <taxon>Xylariales</taxon>
        <taxon>Diatrypaceae</taxon>
        <taxon>Diatrype</taxon>
    </lineage>
</organism>
<dbReference type="EMBL" id="JAKJXP020000085">
    <property type="protein sequence ID" value="KAK7748249.1"/>
    <property type="molecule type" value="Genomic_DNA"/>
</dbReference>
<sequence>MLEISELKVAERVIALVANERVSIATVELEDSEFMTDPTPFELDRVELAVDELIVVKSDIDRRDNTVLAETMLETAELVRLEVRTSGLKNIELNWLELE</sequence>
<evidence type="ECO:0000313" key="2">
    <source>
        <dbReference type="Proteomes" id="UP001320420"/>
    </source>
</evidence>
<dbReference type="Proteomes" id="UP001320420">
    <property type="component" value="Unassembled WGS sequence"/>
</dbReference>
<evidence type="ECO:0000313" key="1">
    <source>
        <dbReference type="EMBL" id="KAK7748249.1"/>
    </source>
</evidence>
<reference evidence="1 2" key="1">
    <citation type="submission" date="2024-02" db="EMBL/GenBank/DDBJ databases">
        <title>De novo assembly and annotation of 12 fungi associated with fruit tree decline syndrome in Ontario, Canada.</title>
        <authorList>
            <person name="Sulman M."/>
            <person name="Ellouze W."/>
            <person name="Ilyukhin E."/>
        </authorList>
    </citation>
    <scope>NUCLEOTIDE SEQUENCE [LARGE SCALE GENOMIC DNA]</scope>
    <source>
        <strain evidence="1 2">M11/M66-122</strain>
    </source>
</reference>
<keyword evidence="2" id="KW-1185">Reference proteome</keyword>
<name>A0AAN9YMV7_9PEZI</name>
<comment type="caution">
    <text evidence="1">The sequence shown here is derived from an EMBL/GenBank/DDBJ whole genome shotgun (WGS) entry which is preliminary data.</text>
</comment>